<dbReference type="InterPro" id="IPR013762">
    <property type="entry name" value="Integrase-like_cat_sf"/>
</dbReference>
<dbReference type="PROSITE" id="PS51898">
    <property type="entry name" value="TYR_RECOMBINASE"/>
    <property type="match status" value="1"/>
</dbReference>
<organism evidence="6 7">
    <name type="scientific">Halobellus limi</name>
    <dbReference type="NCBI Taxonomy" id="699433"/>
    <lineage>
        <taxon>Archaea</taxon>
        <taxon>Methanobacteriati</taxon>
        <taxon>Methanobacteriota</taxon>
        <taxon>Stenosarchaea group</taxon>
        <taxon>Halobacteria</taxon>
        <taxon>Halobacteriales</taxon>
        <taxon>Haloferacaceae</taxon>
        <taxon>Halobellus</taxon>
    </lineage>
</organism>
<dbReference type="GeneID" id="39857933"/>
<dbReference type="PANTHER" id="PTHR30349">
    <property type="entry name" value="PHAGE INTEGRASE-RELATED"/>
    <property type="match status" value="1"/>
</dbReference>
<evidence type="ECO:0000259" key="4">
    <source>
        <dbReference type="PROSITE" id="PS51898"/>
    </source>
</evidence>
<dbReference type="GO" id="GO:0006310">
    <property type="term" value="P:DNA recombination"/>
    <property type="evidence" value="ECO:0007669"/>
    <property type="project" value="UniProtKB-KW"/>
</dbReference>
<evidence type="ECO:0000313" key="6">
    <source>
        <dbReference type="EMBL" id="SEF52391.1"/>
    </source>
</evidence>
<protein>
    <submittedName>
        <fullName evidence="6">Integrase/recombinase XerC</fullName>
    </submittedName>
    <submittedName>
        <fullName evidence="5">Site-specific integrase</fullName>
    </submittedName>
</protein>
<dbReference type="InterPro" id="IPR002104">
    <property type="entry name" value="Integrase_catalytic"/>
</dbReference>
<dbReference type="EMBL" id="FNVN01000001">
    <property type="protein sequence ID" value="SEF52391.1"/>
    <property type="molecule type" value="Genomic_DNA"/>
</dbReference>
<keyword evidence="1" id="KW-0229">DNA integration</keyword>
<dbReference type="PANTHER" id="PTHR30349:SF41">
    <property type="entry name" value="INTEGRASE_RECOMBINASE PROTEIN MJ0367-RELATED"/>
    <property type="match status" value="1"/>
</dbReference>
<dbReference type="Gene3D" id="1.10.443.10">
    <property type="entry name" value="Intergrase catalytic core"/>
    <property type="match status" value="1"/>
</dbReference>
<keyword evidence="3" id="KW-0233">DNA recombination</keyword>
<dbReference type="RefSeq" id="WP_103989870.1">
    <property type="nucleotide sequence ID" value="NZ_CP031311.1"/>
</dbReference>
<dbReference type="GO" id="GO:0015074">
    <property type="term" value="P:DNA integration"/>
    <property type="evidence" value="ECO:0007669"/>
    <property type="project" value="UniProtKB-KW"/>
</dbReference>
<evidence type="ECO:0000313" key="7">
    <source>
        <dbReference type="Proteomes" id="UP000236740"/>
    </source>
</evidence>
<evidence type="ECO:0000313" key="8">
    <source>
        <dbReference type="Proteomes" id="UP000296733"/>
    </source>
</evidence>
<keyword evidence="2" id="KW-0238">DNA-binding</keyword>
<keyword evidence="7" id="KW-1185">Reference proteome</keyword>
<feature type="domain" description="Tyr recombinase" evidence="4">
    <location>
        <begin position="10"/>
        <end position="205"/>
    </location>
</feature>
<evidence type="ECO:0000256" key="1">
    <source>
        <dbReference type="ARBA" id="ARBA00022908"/>
    </source>
</evidence>
<dbReference type="GO" id="GO:0003677">
    <property type="term" value="F:DNA binding"/>
    <property type="evidence" value="ECO:0007669"/>
    <property type="project" value="UniProtKB-KW"/>
</dbReference>
<gene>
    <name evidence="5" type="ORF">DV707_07550</name>
    <name evidence="6" type="ORF">SAMN04488133_0036</name>
</gene>
<accession>A0A1H5SRC3</accession>
<dbReference type="InterPro" id="IPR011010">
    <property type="entry name" value="DNA_brk_join_enz"/>
</dbReference>
<dbReference type="Pfam" id="PF00589">
    <property type="entry name" value="Phage_integrase"/>
    <property type="match status" value="1"/>
</dbReference>
<sequence length="205" mass="23412">MPEPHRDTKSNIRFLKPDQVEAMRDAAHEGRQGARDDALITVLYDTGLRRAELAAVDRDNLDLDDGVLRLPSHVQKDYPNAGSPDPATLRLDPEGELKTERTLRVFLDQRDRDSAALFPSRKSDRITGKGINDAVKRAARRADVRPFTHVGRGETDDVTAHTLRHSVAYRMLHAYDGYTLYDVRNRLRHSRLATTEQRYDHFETV</sequence>
<dbReference type="Proteomes" id="UP000296733">
    <property type="component" value="Chromosome"/>
</dbReference>
<evidence type="ECO:0000256" key="3">
    <source>
        <dbReference type="ARBA" id="ARBA00023172"/>
    </source>
</evidence>
<proteinExistence type="predicted"/>
<dbReference type="SUPFAM" id="SSF56349">
    <property type="entry name" value="DNA breaking-rejoining enzymes"/>
    <property type="match status" value="1"/>
</dbReference>
<dbReference type="AlphaFoldDB" id="A0A1H5SRC3"/>
<dbReference type="InterPro" id="IPR050090">
    <property type="entry name" value="Tyrosine_recombinase_XerCD"/>
</dbReference>
<reference evidence="6 7" key="1">
    <citation type="submission" date="2016-10" db="EMBL/GenBank/DDBJ databases">
        <authorList>
            <person name="de Groot N.N."/>
        </authorList>
    </citation>
    <scope>NUCLEOTIDE SEQUENCE [LARGE SCALE GENOMIC DNA]</scope>
    <source>
        <strain evidence="6 7">CGMCC 1.10331</strain>
    </source>
</reference>
<dbReference type="OrthoDB" id="142231at2157"/>
<dbReference type="KEGG" id="hlm:DV707_07550"/>
<dbReference type="EMBL" id="CP031311">
    <property type="protein sequence ID" value="QCC47527.1"/>
    <property type="molecule type" value="Genomic_DNA"/>
</dbReference>
<evidence type="ECO:0000313" key="5">
    <source>
        <dbReference type="EMBL" id="QCC47527.1"/>
    </source>
</evidence>
<reference evidence="5 8" key="2">
    <citation type="journal article" date="2019" name="Nat. Commun.">
        <title>A new type of DNA phosphorothioation-based antiviral system in archaea.</title>
        <authorList>
            <person name="Xiong L."/>
            <person name="Liu S."/>
            <person name="Chen S."/>
            <person name="Xiao Y."/>
            <person name="Zhu B."/>
            <person name="Gao Y."/>
            <person name="Zhang Y."/>
            <person name="Chen B."/>
            <person name="Luo J."/>
            <person name="Deng Z."/>
            <person name="Chen X."/>
            <person name="Wang L."/>
            <person name="Chen S."/>
        </authorList>
    </citation>
    <scope>NUCLEOTIDE SEQUENCE [LARGE SCALE GENOMIC DNA]</scope>
    <source>
        <strain evidence="5 8">CGMCC 1.10331</strain>
    </source>
</reference>
<dbReference type="Proteomes" id="UP000236740">
    <property type="component" value="Unassembled WGS sequence"/>
</dbReference>
<name>A0A1H5SRC3_9EURY</name>
<evidence type="ECO:0000256" key="2">
    <source>
        <dbReference type="ARBA" id="ARBA00023125"/>
    </source>
</evidence>